<evidence type="ECO:0000259" key="1">
    <source>
        <dbReference type="Pfam" id="PF13417"/>
    </source>
</evidence>
<dbReference type="CDD" id="cd00570">
    <property type="entry name" value="GST_N_family"/>
    <property type="match status" value="1"/>
</dbReference>
<dbReference type="GO" id="GO:0005737">
    <property type="term" value="C:cytoplasm"/>
    <property type="evidence" value="ECO:0007669"/>
    <property type="project" value="TreeGrafter"/>
</dbReference>
<feature type="domain" description="DUF7962" evidence="2">
    <location>
        <begin position="120"/>
        <end position="235"/>
    </location>
</feature>
<reference evidence="3" key="1">
    <citation type="journal article" date="2020" name="Stud. Mycol.">
        <title>101 Dothideomycetes genomes: a test case for predicting lifestyles and emergence of pathogens.</title>
        <authorList>
            <person name="Haridas S."/>
            <person name="Albert R."/>
            <person name="Binder M."/>
            <person name="Bloem J."/>
            <person name="Labutti K."/>
            <person name="Salamov A."/>
            <person name="Andreopoulos B."/>
            <person name="Baker S."/>
            <person name="Barry K."/>
            <person name="Bills G."/>
            <person name="Bluhm B."/>
            <person name="Cannon C."/>
            <person name="Castanera R."/>
            <person name="Culley D."/>
            <person name="Daum C."/>
            <person name="Ezra D."/>
            <person name="Gonzalez J."/>
            <person name="Henrissat B."/>
            <person name="Kuo A."/>
            <person name="Liang C."/>
            <person name="Lipzen A."/>
            <person name="Lutzoni F."/>
            <person name="Magnuson J."/>
            <person name="Mondo S."/>
            <person name="Nolan M."/>
            <person name="Ohm R."/>
            <person name="Pangilinan J."/>
            <person name="Park H.-J."/>
            <person name="Ramirez L."/>
            <person name="Alfaro M."/>
            <person name="Sun H."/>
            <person name="Tritt A."/>
            <person name="Yoshinaga Y."/>
            <person name="Zwiers L.-H."/>
            <person name="Turgeon B."/>
            <person name="Goodwin S."/>
            <person name="Spatafora J."/>
            <person name="Crous P."/>
            <person name="Grigoriev I."/>
        </authorList>
    </citation>
    <scope>NUCLEOTIDE SEQUENCE</scope>
    <source>
        <strain evidence="3">CBS 133067</strain>
    </source>
</reference>
<dbReference type="Pfam" id="PF25907">
    <property type="entry name" value="DUF7962"/>
    <property type="match status" value="1"/>
</dbReference>
<dbReference type="InterPro" id="IPR004045">
    <property type="entry name" value="Glutathione_S-Trfase_N"/>
</dbReference>
<dbReference type="SUPFAM" id="SSF52833">
    <property type="entry name" value="Thioredoxin-like"/>
    <property type="match status" value="1"/>
</dbReference>
<dbReference type="InterPro" id="IPR058268">
    <property type="entry name" value="DUF7962"/>
</dbReference>
<accession>A0A9P4IQW6</accession>
<evidence type="ECO:0000313" key="3">
    <source>
        <dbReference type="EMBL" id="KAF2104467.1"/>
    </source>
</evidence>
<dbReference type="PANTHER" id="PTHR43968">
    <property type="match status" value="1"/>
</dbReference>
<proteinExistence type="predicted"/>
<evidence type="ECO:0000259" key="2">
    <source>
        <dbReference type="Pfam" id="PF25907"/>
    </source>
</evidence>
<dbReference type="SUPFAM" id="SSF47616">
    <property type="entry name" value="GST C-terminal domain-like"/>
    <property type="match status" value="1"/>
</dbReference>
<name>A0A9P4IQW6_9PEZI</name>
<dbReference type="EMBL" id="ML978121">
    <property type="protein sequence ID" value="KAF2104467.1"/>
    <property type="molecule type" value="Genomic_DNA"/>
</dbReference>
<protein>
    <submittedName>
        <fullName evidence="3">Glutathione S-transferase</fullName>
    </submittedName>
</protein>
<organism evidence="3 4">
    <name type="scientific">Rhizodiscina lignyota</name>
    <dbReference type="NCBI Taxonomy" id="1504668"/>
    <lineage>
        <taxon>Eukaryota</taxon>
        <taxon>Fungi</taxon>
        <taxon>Dikarya</taxon>
        <taxon>Ascomycota</taxon>
        <taxon>Pezizomycotina</taxon>
        <taxon>Dothideomycetes</taxon>
        <taxon>Pleosporomycetidae</taxon>
        <taxon>Aulographales</taxon>
        <taxon>Rhizodiscinaceae</taxon>
        <taxon>Rhizodiscina</taxon>
    </lineage>
</organism>
<dbReference type="AlphaFoldDB" id="A0A9P4IQW6"/>
<dbReference type="InterPro" id="IPR036249">
    <property type="entry name" value="Thioredoxin-like_sf"/>
</dbReference>
<dbReference type="InterPro" id="IPR050983">
    <property type="entry name" value="GST_Omega/HSP26"/>
</dbReference>
<dbReference type="Gene3D" id="3.40.30.110">
    <property type="match status" value="2"/>
</dbReference>
<comment type="caution">
    <text evidence="3">The sequence shown here is derived from an EMBL/GenBank/DDBJ whole genome shotgun (WGS) entry which is preliminary data.</text>
</comment>
<dbReference type="Proteomes" id="UP000799772">
    <property type="component" value="Unassembled WGS sequence"/>
</dbReference>
<dbReference type="Gene3D" id="1.20.1050.10">
    <property type="match status" value="1"/>
</dbReference>
<dbReference type="Pfam" id="PF13417">
    <property type="entry name" value="GST_N_3"/>
    <property type="match status" value="1"/>
</dbReference>
<evidence type="ECO:0000313" key="4">
    <source>
        <dbReference type="Proteomes" id="UP000799772"/>
    </source>
</evidence>
<dbReference type="InterPro" id="IPR036282">
    <property type="entry name" value="Glutathione-S-Trfase_C_sf"/>
</dbReference>
<dbReference type="PANTHER" id="PTHR43968:SF6">
    <property type="entry name" value="GLUTATHIONE S-TRANSFERASE OMEGA"/>
    <property type="match status" value="1"/>
</dbReference>
<feature type="domain" description="GST N-terminal" evidence="1">
    <location>
        <begin position="12"/>
        <end position="86"/>
    </location>
</feature>
<sequence length="336" mass="38514">MSSHSPPNDLVLFHYVFSPYARRIVWYLQLRRIPYAQCLVPSYMPRAPLAELNVSYRRIPVLAHGREIYCDTRLILSTLDKLFPPSEKYPGLEPQTAEAKALTKLLIRYTGDAGIFARGASLIPTNMPVLKDEKWVKDREQFSGRKLTIEAREKGRPESLVHMRDLFVLMEHTLLADGRQWVLGDNPSVTDIEAVWVLHWMTTMRGALGTYITEKEFPKTFAYVKRFDTETKKARGEMEKPVTLKDDQTVEAILRMSLDAAVKEEVDSSDPTGLRKGEEIEMWPIDSGFSHKDEGELVGLSADEMIIRKQAKGKELRIHYPRWGFRIARAGDKAHL</sequence>
<keyword evidence="4" id="KW-1185">Reference proteome</keyword>
<dbReference type="OrthoDB" id="202840at2759"/>
<gene>
    <name evidence="3" type="ORF">NA57DRAFT_62974</name>
</gene>